<organism evidence="9">
    <name type="scientific">marine metagenome</name>
    <dbReference type="NCBI Taxonomy" id="408172"/>
    <lineage>
        <taxon>unclassified sequences</taxon>
        <taxon>metagenomes</taxon>
        <taxon>ecological metagenomes</taxon>
    </lineage>
</organism>
<dbReference type="Gene3D" id="1.10.357.140">
    <property type="entry name" value="UbiA prenyltransferase"/>
    <property type="match status" value="1"/>
</dbReference>
<accession>A0A382YW16</accession>
<comment type="cofactor">
    <cofactor evidence="1">
        <name>Mg(2+)</name>
        <dbReference type="ChEBI" id="CHEBI:18420"/>
    </cofactor>
</comment>
<dbReference type="GO" id="GO:0016765">
    <property type="term" value="F:transferase activity, transferring alkyl or aryl (other than methyl) groups"/>
    <property type="evidence" value="ECO:0007669"/>
    <property type="project" value="InterPro"/>
</dbReference>
<dbReference type="InterPro" id="IPR044878">
    <property type="entry name" value="UbiA_sf"/>
</dbReference>
<keyword evidence="4" id="KW-0808">Transferase</keyword>
<dbReference type="EMBL" id="UINC01178893">
    <property type="protein sequence ID" value="SVD87300.1"/>
    <property type="molecule type" value="Genomic_DNA"/>
</dbReference>
<dbReference type="CDD" id="cd13959">
    <property type="entry name" value="PT_UbiA_COQ2"/>
    <property type="match status" value="1"/>
</dbReference>
<keyword evidence="5 8" id="KW-0812">Transmembrane</keyword>
<comment type="similarity">
    <text evidence="3">Belongs to the UbiA prenyltransferase family.</text>
</comment>
<evidence type="ECO:0000256" key="5">
    <source>
        <dbReference type="ARBA" id="ARBA00022692"/>
    </source>
</evidence>
<feature type="transmembrane region" description="Helical" evidence="8">
    <location>
        <begin position="136"/>
        <end position="153"/>
    </location>
</feature>
<dbReference type="Pfam" id="PF01040">
    <property type="entry name" value="UbiA"/>
    <property type="match status" value="1"/>
</dbReference>
<dbReference type="PANTHER" id="PTHR11048">
    <property type="entry name" value="PRENYLTRANSFERASES"/>
    <property type="match status" value="1"/>
</dbReference>
<feature type="non-terminal residue" evidence="9">
    <location>
        <position position="176"/>
    </location>
</feature>
<evidence type="ECO:0008006" key="10">
    <source>
        <dbReference type="Google" id="ProtNLM"/>
    </source>
</evidence>
<dbReference type="InterPro" id="IPR006371">
    <property type="entry name" value="Polyprenyltransferase_UbiA-li"/>
</dbReference>
<proteinExistence type="inferred from homology"/>
<dbReference type="NCBIfam" id="TIGR01475">
    <property type="entry name" value="ubiA_other"/>
    <property type="match status" value="1"/>
</dbReference>
<feature type="transmembrane region" description="Helical" evidence="8">
    <location>
        <begin position="43"/>
        <end position="64"/>
    </location>
</feature>
<reference evidence="9" key="1">
    <citation type="submission" date="2018-05" db="EMBL/GenBank/DDBJ databases">
        <authorList>
            <person name="Lanie J.A."/>
            <person name="Ng W.-L."/>
            <person name="Kazmierczak K.M."/>
            <person name="Andrzejewski T.M."/>
            <person name="Davidsen T.M."/>
            <person name="Wayne K.J."/>
            <person name="Tettelin H."/>
            <person name="Glass J.I."/>
            <person name="Rusch D."/>
            <person name="Podicherti R."/>
            <person name="Tsui H.-C.T."/>
            <person name="Winkler M.E."/>
        </authorList>
    </citation>
    <scope>NUCLEOTIDE SEQUENCE</scope>
</reference>
<dbReference type="GO" id="GO:0005886">
    <property type="term" value="C:plasma membrane"/>
    <property type="evidence" value="ECO:0007669"/>
    <property type="project" value="TreeGrafter"/>
</dbReference>
<evidence type="ECO:0000256" key="6">
    <source>
        <dbReference type="ARBA" id="ARBA00022989"/>
    </source>
</evidence>
<dbReference type="InterPro" id="IPR039653">
    <property type="entry name" value="Prenyltransferase"/>
</dbReference>
<evidence type="ECO:0000256" key="2">
    <source>
        <dbReference type="ARBA" id="ARBA00004141"/>
    </source>
</evidence>
<name>A0A382YW16_9ZZZZ</name>
<feature type="transmembrane region" description="Helical" evidence="8">
    <location>
        <begin position="159"/>
        <end position="175"/>
    </location>
</feature>
<evidence type="ECO:0000256" key="8">
    <source>
        <dbReference type="SAM" id="Phobius"/>
    </source>
</evidence>
<evidence type="ECO:0000313" key="9">
    <source>
        <dbReference type="EMBL" id="SVD87300.1"/>
    </source>
</evidence>
<keyword evidence="7 8" id="KW-0472">Membrane</keyword>
<sequence>MGFFEKIKTIFTDIKIQHTVFALPFAVMSAFLAAEGVPELGTLAWILMAMFGARNGAMAFNRIADSKLDRLNPRTKGRALPAGNATAKQYWFFLIVSSVVFLFSAFMLNSLAFILSPVALGIVFGYSFAKRFTSLSHLWLGVAISIAPVGAWVAVREEISIESLILGAAVVFWLVG</sequence>
<feature type="transmembrane region" description="Helical" evidence="8">
    <location>
        <begin position="20"/>
        <end position="37"/>
    </location>
</feature>
<evidence type="ECO:0000256" key="3">
    <source>
        <dbReference type="ARBA" id="ARBA00005985"/>
    </source>
</evidence>
<protein>
    <recommendedName>
        <fullName evidence="10">4-hydroxybenzoate octaprenyltransferase</fullName>
    </recommendedName>
</protein>
<dbReference type="GO" id="GO:0006744">
    <property type="term" value="P:ubiquinone biosynthetic process"/>
    <property type="evidence" value="ECO:0007669"/>
    <property type="project" value="TreeGrafter"/>
</dbReference>
<dbReference type="FunFam" id="1.10.357.140:FF:000008">
    <property type="entry name" value="4-hydroxybenzoate octaprenyltransferase"/>
    <property type="match status" value="1"/>
</dbReference>
<feature type="transmembrane region" description="Helical" evidence="8">
    <location>
        <begin position="85"/>
        <end position="105"/>
    </location>
</feature>
<evidence type="ECO:0000256" key="4">
    <source>
        <dbReference type="ARBA" id="ARBA00022679"/>
    </source>
</evidence>
<dbReference type="AlphaFoldDB" id="A0A382YW16"/>
<keyword evidence="6 8" id="KW-1133">Transmembrane helix</keyword>
<evidence type="ECO:0000256" key="1">
    <source>
        <dbReference type="ARBA" id="ARBA00001946"/>
    </source>
</evidence>
<feature type="transmembrane region" description="Helical" evidence="8">
    <location>
        <begin position="111"/>
        <end position="129"/>
    </location>
</feature>
<comment type="subcellular location">
    <subcellularLocation>
        <location evidence="2">Membrane</location>
        <topology evidence="2">Multi-pass membrane protein</topology>
    </subcellularLocation>
</comment>
<dbReference type="InterPro" id="IPR000537">
    <property type="entry name" value="UbiA_prenyltransferase"/>
</dbReference>
<evidence type="ECO:0000256" key="7">
    <source>
        <dbReference type="ARBA" id="ARBA00023136"/>
    </source>
</evidence>
<gene>
    <name evidence="9" type="ORF">METZ01_LOCUS440154</name>
</gene>
<dbReference type="PANTHER" id="PTHR11048:SF28">
    <property type="entry name" value="4-HYDROXYBENZOATE POLYPRENYLTRANSFERASE, MITOCHONDRIAL"/>
    <property type="match status" value="1"/>
</dbReference>